<evidence type="ECO:0000313" key="5">
    <source>
        <dbReference type="EMBL" id="CAG7716684.1"/>
    </source>
</evidence>
<keyword evidence="1" id="KW-0489">Methyltransferase</keyword>
<dbReference type="AlphaFoldDB" id="A0A8J2JLN4"/>
<dbReference type="Pfam" id="PF07942">
    <property type="entry name" value="CARME"/>
    <property type="match status" value="1"/>
</dbReference>
<dbReference type="Proteomes" id="UP000708208">
    <property type="component" value="Unassembled WGS sequence"/>
</dbReference>
<dbReference type="GO" id="GO:0005829">
    <property type="term" value="C:cytosol"/>
    <property type="evidence" value="ECO:0007669"/>
    <property type="project" value="TreeGrafter"/>
</dbReference>
<evidence type="ECO:0000313" key="6">
    <source>
        <dbReference type="Proteomes" id="UP000708208"/>
    </source>
</evidence>
<feature type="chain" id="PRO_5035309947" description="Carnosine N-methyltransferase" evidence="4">
    <location>
        <begin position="22"/>
        <end position="544"/>
    </location>
</feature>
<organism evidence="5 6">
    <name type="scientific">Allacma fusca</name>
    <dbReference type="NCBI Taxonomy" id="39272"/>
    <lineage>
        <taxon>Eukaryota</taxon>
        <taxon>Metazoa</taxon>
        <taxon>Ecdysozoa</taxon>
        <taxon>Arthropoda</taxon>
        <taxon>Hexapoda</taxon>
        <taxon>Collembola</taxon>
        <taxon>Symphypleona</taxon>
        <taxon>Sminthuridae</taxon>
        <taxon>Allacma</taxon>
    </lineage>
</organism>
<dbReference type="PANTHER" id="PTHR12303:SF6">
    <property type="entry name" value="CARNOSINE N-METHYLTRANSFERASE"/>
    <property type="match status" value="1"/>
</dbReference>
<reference evidence="5" key="1">
    <citation type="submission" date="2021-06" db="EMBL/GenBank/DDBJ databases">
        <authorList>
            <person name="Hodson N. C."/>
            <person name="Mongue J. A."/>
            <person name="Jaron S. K."/>
        </authorList>
    </citation>
    <scope>NUCLEOTIDE SEQUENCE</scope>
</reference>
<keyword evidence="4" id="KW-0732">Signal</keyword>
<feature type="signal peptide" evidence="4">
    <location>
        <begin position="1"/>
        <end position="21"/>
    </location>
</feature>
<dbReference type="OrthoDB" id="978at2759"/>
<gene>
    <name evidence="5" type="ORF">AFUS01_LOCUS6179</name>
</gene>
<evidence type="ECO:0000256" key="2">
    <source>
        <dbReference type="ARBA" id="ARBA00022679"/>
    </source>
</evidence>
<dbReference type="EMBL" id="CAJVCH010040393">
    <property type="protein sequence ID" value="CAG7716684.1"/>
    <property type="molecule type" value="Genomic_DNA"/>
</dbReference>
<keyword evidence="3" id="KW-0949">S-adenosyl-L-methionine</keyword>
<sequence length="544" mass="63024">MNLRIRFISLFAICAVKLILGESPLPADDRMNTNDVKACKRRLEDPEWDDERIHFQKIVRTFGAYERYSRHKLKHTGCYIETLPPRHQELLSNYREHLKAMEKCVTENQEIFNSIVSEVSHMFENHDDVYSPNDKDTLPKLLPTVFDLDKLQAVLKQIYRDWSREGEQERDSCYTIIIEELERQFSQKKMKEDVRVLLPGAGLGRLAHEVVRRGYVTEGNEFSLFMLFTSNFILNKCQGVLAHTVYPFIHQITNNLNHNDQIRPISFPDIDTSDLPKNSRFSMTAGDFLDVYATPENTASWDAIVTCFFIDCAHNIVAMFERIYGCLKPGGVWINLGPLLYHFADMAGEDSIEPSFDFLVEIIKKLGFIIEKQLERVPTSYAENTQSMLRYSYHSVFLVCRKPCEPLTTLTHLLLSCRNSDPRFFRNYRLPMAYSGPPLHHYPRYRRSLSSELFIDEQLLSAWQQLESVSGRKLIFDDRSCFVASKSNGMQKLSTWRKLLSTETILRLNNQEYSSLVSALIGFMTRDPAACQFAKMATTTNSMQ</sequence>
<evidence type="ECO:0000256" key="1">
    <source>
        <dbReference type="ARBA" id="ARBA00022603"/>
    </source>
</evidence>
<dbReference type="GO" id="GO:0030735">
    <property type="term" value="F:carnosine N-methyltransferase activity"/>
    <property type="evidence" value="ECO:0007669"/>
    <property type="project" value="TreeGrafter"/>
</dbReference>
<dbReference type="GO" id="GO:0032259">
    <property type="term" value="P:methylation"/>
    <property type="evidence" value="ECO:0007669"/>
    <property type="project" value="UniProtKB-KW"/>
</dbReference>
<keyword evidence="2" id="KW-0808">Transferase</keyword>
<name>A0A8J2JLN4_9HEXA</name>
<evidence type="ECO:0008006" key="7">
    <source>
        <dbReference type="Google" id="ProtNLM"/>
    </source>
</evidence>
<dbReference type="SMART" id="SM01296">
    <property type="entry name" value="N2227"/>
    <property type="match status" value="1"/>
</dbReference>
<protein>
    <recommendedName>
        <fullName evidence="7">Carnosine N-methyltransferase</fullName>
    </recommendedName>
</protein>
<dbReference type="GO" id="GO:0005634">
    <property type="term" value="C:nucleus"/>
    <property type="evidence" value="ECO:0007669"/>
    <property type="project" value="TreeGrafter"/>
</dbReference>
<dbReference type="InterPro" id="IPR012901">
    <property type="entry name" value="CARME"/>
</dbReference>
<evidence type="ECO:0000256" key="3">
    <source>
        <dbReference type="ARBA" id="ARBA00022691"/>
    </source>
</evidence>
<dbReference type="PANTHER" id="PTHR12303">
    <property type="entry name" value="CARNOSINE N-METHYLTRANSFERASE"/>
    <property type="match status" value="1"/>
</dbReference>
<proteinExistence type="predicted"/>
<accession>A0A8J2JLN4</accession>
<evidence type="ECO:0000256" key="4">
    <source>
        <dbReference type="SAM" id="SignalP"/>
    </source>
</evidence>
<keyword evidence="6" id="KW-1185">Reference proteome</keyword>
<dbReference type="GO" id="GO:0035498">
    <property type="term" value="P:carnosine metabolic process"/>
    <property type="evidence" value="ECO:0007669"/>
    <property type="project" value="TreeGrafter"/>
</dbReference>
<comment type="caution">
    <text evidence="5">The sequence shown here is derived from an EMBL/GenBank/DDBJ whole genome shotgun (WGS) entry which is preliminary data.</text>
</comment>